<reference evidence="1 2" key="1">
    <citation type="submission" date="2018-08" db="EMBL/GenBank/DDBJ databases">
        <title>Genomic investigation of the strawberry pathogen Phytophthora fragariae indicates pathogenicity is determined by transcriptional variation in three key races.</title>
        <authorList>
            <person name="Adams T.M."/>
            <person name="Armitage A.D."/>
            <person name="Sobczyk M.K."/>
            <person name="Bates H.J."/>
            <person name="Dunwell J.M."/>
            <person name="Nellist C.F."/>
            <person name="Harrison R.J."/>
        </authorList>
    </citation>
    <scope>NUCLEOTIDE SEQUENCE [LARGE SCALE GENOMIC DNA]</scope>
    <source>
        <strain evidence="1 2">A4</strain>
    </source>
</reference>
<organism evidence="1 2">
    <name type="scientific">Phytophthora fragariae</name>
    <dbReference type="NCBI Taxonomy" id="53985"/>
    <lineage>
        <taxon>Eukaryota</taxon>
        <taxon>Sar</taxon>
        <taxon>Stramenopiles</taxon>
        <taxon>Oomycota</taxon>
        <taxon>Peronosporomycetes</taxon>
        <taxon>Peronosporales</taxon>
        <taxon>Peronosporaceae</taxon>
        <taxon>Phytophthora</taxon>
    </lineage>
</organism>
<accession>A0A6A4E6P7</accession>
<dbReference type="EMBL" id="QXGE01000192">
    <property type="protein sequence ID" value="KAE9320756.1"/>
    <property type="molecule type" value="Genomic_DNA"/>
</dbReference>
<evidence type="ECO:0000313" key="2">
    <source>
        <dbReference type="Proteomes" id="UP000437068"/>
    </source>
</evidence>
<name>A0A6A4E6P7_9STRA</name>
<proteinExistence type="predicted"/>
<sequence>MTSEALSLDDEDRKNVKTLADARVSSSHIANFLNDRIGYKVTPQQTQNLIRSITGHDSGGDHMKDMLPSARSMAVMCLFYRIKWISLVVSSCRPRSRNGYLSGGVRR</sequence>
<dbReference type="Proteomes" id="UP000437068">
    <property type="component" value="Unassembled WGS sequence"/>
</dbReference>
<dbReference type="AlphaFoldDB" id="A0A6A4E6P7"/>
<evidence type="ECO:0000313" key="1">
    <source>
        <dbReference type="EMBL" id="KAE9320756.1"/>
    </source>
</evidence>
<gene>
    <name evidence="1" type="ORF">PF001_g5241</name>
</gene>
<protein>
    <submittedName>
        <fullName evidence="1">Uncharacterized protein</fullName>
    </submittedName>
</protein>
<comment type="caution">
    <text evidence="1">The sequence shown here is derived from an EMBL/GenBank/DDBJ whole genome shotgun (WGS) entry which is preliminary data.</text>
</comment>